<evidence type="ECO:0000256" key="6">
    <source>
        <dbReference type="ARBA" id="ARBA00023136"/>
    </source>
</evidence>
<dbReference type="EMBL" id="JAHESF010000074">
    <property type="protein sequence ID" value="MBT1701460.1"/>
    <property type="molecule type" value="Genomic_DNA"/>
</dbReference>
<feature type="transmembrane region" description="Helical" evidence="7">
    <location>
        <begin position="441"/>
        <end position="459"/>
    </location>
</feature>
<evidence type="ECO:0000313" key="9">
    <source>
        <dbReference type="EMBL" id="MBT1701460.1"/>
    </source>
</evidence>
<dbReference type="PANTHER" id="PTHR43652">
    <property type="entry name" value="BASIC AMINO ACID ANTIPORTER YFCC-RELATED"/>
    <property type="match status" value="1"/>
</dbReference>
<evidence type="ECO:0000256" key="1">
    <source>
        <dbReference type="ARBA" id="ARBA00004141"/>
    </source>
</evidence>
<feature type="transmembrane region" description="Helical" evidence="7">
    <location>
        <begin position="58"/>
        <end position="76"/>
    </location>
</feature>
<proteinExistence type="predicted"/>
<dbReference type="InterPro" id="IPR004680">
    <property type="entry name" value="Cit_transptr-like_dom"/>
</dbReference>
<feature type="transmembrane region" description="Helical" evidence="7">
    <location>
        <begin position="140"/>
        <end position="161"/>
    </location>
</feature>
<evidence type="ECO:0000256" key="4">
    <source>
        <dbReference type="ARBA" id="ARBA00022737"/>
    </source>
</evidence>
<dbReference type="PANTHER" id="PTHR43652:SF2">
    <property type="entry name" value="BASIC AMINO ACID ANTIPORTER YFCC-RELATED"/>
    <property type="match status" value="1"/>
</dbReference>
<dbReference type="GO" id="GO:0005886">
    <property type="term" value="C:plasma membrane"/>
    <property type="evidence" value="ECO:0007669"/>
    <property type="project" value="TreeGrafter"/>
</dbReference>
<keyword evidence="3 7" id="KW-0812">Transmembrane</keyword>
<keyword evidence="6 7" id="KW-0472">Membrane</keyword>
<keyword evidence="10" id="KW-1185">Reference proteome</keyword>
<keyword evidence="4" id="KW-0677">Repeat</keyword>
<sequence>MDLNFAQLYVLGVVIFLILSLYREWLNPSLTFFVATVALLLGRIITPAELLRGLSNQQIILIFLLVLATAGIRSIYGSELFAKLFNPNLKPKAFLFRMMAFVSTISAFLNNTPIVAFMIPYVKDWAERTGNPASKFLIPLSFATILGGMITVIGTSTNLVLNGLIAEYKLPLLGFYDFVYLGLAVTVAGWIYLYFIGYKLLPSNTNELSVLRENLKEYIVETEVAPGSKLIGKSVMDAGLRKLQDVFLVEIIRHEKVISPVSPEEILEADDALFFSGNTQSIYNLIKEDNGLTLPKESVEADEFNFVEAVIPAYSELVGVRIKDSDFRKKYNASIIAIHRNGKRVPGKVGEMHLAGGDFLLMLASAQRENGNHEKDLFPLSVPKKMKHKRTPWMGVLGVACLALLIAGVVDLLPLFDVCLIMLAALVFFGVLNLPEIRRELDLSLLMILVCALAVGVALEKSGTADLVAKGLIASGKSLGPVAVLGALFLVTIF</sequence>
<dbReference type="Pfam" id="PF02080">
    <property type="entry name" value="TrkA_C"/>
    <property type="match status" value="2"/>
</dbReference>
<evidence type="ECO:0000256" key="7">
    <source>
        <dbReference type="SAM" id="Phobius"/>
    </source>
</evidence>
<feature type="transmembrane region" description="Helical" evidence="7">
    <location>
        <begin position="391"/>
        <end position="409"/>
    </location>
</feature>
<dbReference type="InterPro" id="IPR006037">
    <property type="entry name" value="RCK_C"/>
</dbReference>
<feature type="transmembrane region" description="Helical" evidence="7">
    <location>
        <begin position="471"/>
        <end position="493"/>
    </location>
</feature>
<feature type="domain" description="RCK C-terminal" evidence="8">
    <location>
        <begin position="294"/>
        <end position="380"/>
    </location>
</feature>
<feature type="transmembrane region" description="Helical" evidence="7">
    <location>
        <begin position="28"/>
        <end position="46"/>
    </location>
</feature>
<feature type="transmembrane region" description="Helical" evidence="7">
    <location>
        <begin position="173"/>
        <end position="195"/>
    </location>
</feature>
<dbReference type="RefSeq" id="WP_254170144.1">
    <property type="nucleotide sequence ID" value="NZ_JAHESF010000074.1"/>
</dbReference>
<dbReference type="InterPro" id="IPR036721">
    <property type="entry name" value="RCK_C_sf"/>
</dbReference>
<feature type="transmembrane region" description="Helical" evidence="7">
    <location>
        <begin position="415"/>
        <end position="434"/>
    </location>
</feature>
<keyword evidence="2" id="KW-0813">Transport</keyword>
<dbReference type="GO" id="GO:0008324">
    <property type="term" value="F:monoatomic cation transmembrane transporter activity"/>
    <property type="evidence" value="ECO:0007669"/>
    <property type="project" value="InterPro"/>
</dbReference>
<accession>A0AAP2DRY7</accession>
<gene>
    <name evidence="9" type="ORF">KK083_31495</name>
</gene>
<dbReference type="Gene3D" id="3.30.70.1450">
    <property type="entry name" value="Regulator of K+ conductance, C-terminal domain"/>
    <property type="match status" value="2"/>
</dbReference>
<organism evidence="9 10">
    <name type="scientific">Chryseosolibacter histidini</name>
    <dbReference type="NCBI Taxonomy" id="2782349"/>
    <lineage>
        <taxon>Bacteria</taxon>
        <taxon>Pseudomonadati</taxon>
        <taxon>Bacteroidota</taxon>
        <taxon>Cytophagia</taxon>
        <taxon>Cytophagales</taxon>
        <taxon>Chryseotaleaceae</taxon>
        <taxon>Chryseosolibacter</taxon>
    </lineage>
</organism>
<feature type="non-terminal residue" evidence="9">
    <location>
        <position position="494"/>
    </location>
</feature>
<evidence type="ECO:0000259" key="8">
    <source>
        <dbReference type="PROSITE" id="PS51202"/>
    </source>
</evidence>
<dbReference type="Pfam" id="PF03600">
    <property type="entry name" value="CitMHS"/>
    <property type="match status" value="1"/>
</dbReference>
<dbReference type="Proteomes" id="UP001319200">
    <property type="component" value="Unassembled WGS sequence"/>
</dbReference>
<evidence type="ECO:0000313" key="10">
    <source>
        <dbReference type="Proteomes" id="UP001319200"/>
    </source>
</evidence>
<feature type="transmembrane region" description="Helical" evidence="7">
    <location>
        <begin position="96"/>
        <end position="119"/>
    </location>
</feature>
<dbReference type="InterPro" id="IPR051679">
    <property type="entry name" value="DASS-Related_Transporters"/>
</dbReference>
<evidence type="ECO:0000256" key="5">
    <source>
        <dbReference type="ARBA" id="ARBA00022989"/>
    </source>
</evidence>
<dbReference type="SUPFAM" id="SSF116726">
    <property type="entry name" value="TrkA C-terminal domain-like"/>
    <property type="match status" value="2"/>
</dbReference>
<comment type="caution">
    <text evidence="9">The sequence shown here is derived from an EMBL/GenBank/DDBJ whole genome shotgun (WGS) entry which is preliminary data.</text>
</comment>
<feature type="transmembrane region" description="Helical" evidence="7">
    <location>
        <begin position="5"/>
        <end position="22"/>
    </location>
</feature>
<evidence type="ECO:0000256" key="2">
    <source>
        <dbReference type="ARBA" id="ARBA00022448"/>
    </source>
</evidence>
<dbReference type="PROSITE" id="PS51202">
    <property type="entry name" value="RCK_C"/>
    <property type="match status" value="2"/>
</dbReference>
<dbReference type="AlphaFoldDB" id="A0AAP2DRY7"/>
<reference evidence="9 10" key="1">
    <citation type="submission" date="2021-05" db="EMBL/GenBank/DDBJ databases">
        <title>A Polyphasic approach of four new species of the genus Ohtaekwangia: Ohtaekwangia histidinii sp. nov., Ohtaekwangia cretensis sp. nov., Ohtaekwangia indiensis sp. nov., Ohtaekwangia reichenbachii sp. nov. from diverse environment.</title>
        <authorList>
            <person name="Octaviana S."/>
        </authorList>
    </citation>
    <scope>NUCLEOTIDE SEQUENCE [LARGE SCALE GENOMIC DNA]</scope>
    <source>
        <strain evidence="9 10">PWU4</strain>
    </source>
</reference>
<comment type="subcellular location">
    <subcellularLocation>
        <location evidence="1">Membrane</location>
        <topology evidence="1">Multi-pass membrane protein</topology>
    </subcellularLocation>
</comment>
<protein>
    <submittedName>
        <fullName evidence="9">SLC13 family permease</fullName>
    </submittedName>
</protein>
<evidence type="ECO:0000256" key="3">
    <source>
        <dbReference type="ARBA" id="ARBA00022692"/>
    </source>
</evidence>
<keyword evidence="5 7" id="KW-1133">Transmembrane helix</keyword>
<name>A0AAP2DRY7_9BACT</name>
<feature type="domain" description="RCK C-terminal" evidence="8">
    <location>
        <begin position="206"/>
        <end position="291"/>
    </location>
</feature>
<dbReference type="GO" id="GO:0006813">
    <property type="term" value="P:potassium ion transport"/>
    <property type="evidence" value="ECO:0007669"/>
    <property type="project" value="InterPro"/>
</dbReference>